<reference evidence="2 3" key="1">
    <citation type="submission" date="2016-06" db="EMBL/GenBank/DDBJ databases">
        <authorList>
            <person name="Olsen C.W."/>
            <person name="Carey S."/>
            <person name="Hinshaw L."/>
            <person name="Karasin A.I."/>
        </authorList>
    </citation>
    <scope>NUCLEOTIDE SEQUENCE [LARGE SCALE GENOMIC DNA]</scope>
    <source>
        <strain evidence="2 3">LZ-22</strain>
    </source>
</reference>
<dbReference type="STRING" id="1577474.GA0111570_105291"/>
<organism evidence="2 3">
    <name type="scientific">Raineyella antarctica</name>
    <dbReference type="NCBI Taxonomy" id="1577474"/>
    <lineage>
        <taxon>Bacteria</taxon>
        <taxon>Bacillati</taxon>
        <taxon>Actinomycetota</taxon>
        <taxon>Actinomycetes</taxon>
        <taxon>Propionibacteriales</taxon>
        <taxon>Propionibacteriaceae</taxon>
        <taxon>Raineyella</taxon>
    </lineage>
</organism>
<dbReference type="SUPFAM" id="SSF53335">
    <property type="entry name" value="S-adenosyl-L-methionine-dependent methyltransferases"/>
    <property type="match status" value="1"/>
</dbReference>
<evidence type="ECO:0000256" key="1">
    <source>
        <dbReference type="SAM" id="MobiDB-lite"/>
    </source>
</evidence>
<dbReference type="Gene3D" id="3.40.50.150">
    <property type="entry name" value="Vaccinia Virus protein VP39"/>
    <property type="match status" value="1"/>
</dbReference>
<gene>
    <name evidence="2" type="ORF">GA0111570_105291</name>
</gene>
<evidence type="ECO:0000313" key="2">
    <source>
        <dbReference type="EMBL" id="SDB87082.1"/>
    </source>
</evidence>
<evidence type="ECO:0000313" key="3">
    <source>
        <dbReference type="Proteomes" id="UP000199086"/>
    </source>
</evidence>
<dbReference type="GO" id="GO:0008168">
    <property type="term" value="F:methyltransferase activity"/>
    <property type="evidence" value="ECO:0007669"/>
    <property type="project" value="UniProtKB-KW"/>
</dbReference>
<dbReference type="RefSeq" id="WP_245703116.1">
    <property type="nucleotide sequence ID" value="NZ_FMYF01000005.1"/>
</dbReference>
<feature type="region of interest" description="Disordered" evidence="1">
    <location>
        <begin position="1"/>
        <end position="33"/>
    </location>
</feature>
<dbReference type="Pfam" id="PF13489">
    <property type="entry name" value="Methyltransf_23"/>
    <property type="match status" value="1"/>
</dbReference>
<name>A0A1G6GYH6_9ACTN</name>
<proteinExistence type="predicted"/>
<feature type="compositionally biased region" description="Low complexity" evidence="1">
    <location>
        <begin position="9"/>
        <end position="25"/>
    </location>
</feature>
<dbReference type="Proteomes" id="UP000199086">
    <property type="component" value="Unassembled WGS sequence"/>
</dbReference>
<accession>A0A1G6GYH6</accession>
<dbReference type="AlphaFoldDB" id="A0A1G6GYH6"/>
<dbReference type="InterPro" id="IPR029063">
    <property type="entry name" value="SAM-dependent_MTases_sf"/>
</dbReference>
<keyword evidence="2" id="KW-0808">Transferase</keyword>
<protein>
    <submittedName>
        <fullName evidence="2">Methyltransferase domain-containing protein</fullName>
    </submittedName>
</protein>
<sequence>MDDLDSTDDQASVQDSDTVQDSDSVPEQASVQDPYEVTAGAYDLFNADDRAAQQAALRTVVDRFRPEARPVLEVGAGSGRNFATMLNHHPQLTVFALEPSAPMRALALGRVADHPEWFDRITVWPQAYTEARLPDRIGGAVMFGVLGHFDAAQRSALLADLARRLPVGGVVLLDLKPPARPQDVEPYEFTVARIGALTYRCRTEGQVIDHERMLWRITYRTLDGDRVLVDDTTEHEYRHLCPEALRAEAAAAGLRPEQLGDSTYWTLTKD</sequence>
<dbReference type="EMBL" id="FMYF01000005">
    <property type="protein sequence ID" value="SDB87082.1"/>
    <property type="molecule type" value="Genomic_DNA"/>
</dbReference>
<keyword evidence="3" id="KW-1185">Reference proteome</keyword>
<dbReference type="CDD" id="cd02440">
    <property type="entry name" value="AdoMet_MTases"/>
    <property type="match status" value="1"/>
</dbReference>
<keyword evidence="2" id="KW-0489">Methyltransferase</keyword>
<dbReference type="GO" id="GO:0032259">
    <property type="term" value="P:methylation"/>
    <property type="evidence" value="ECO:0007669"/>
    <property type="project" value="UniProtKB-KW"/>
</dbReference>